<dbReference type="Proteomes" id="UP000050761">
    <property type="component" value="Unassembled WGS sequence"/>
</dbReference>
<evidence type="ECO:0000313" key="4">
    <source>
        <dbReference type="WBParaSite" id="HPBE_0000266201-mRNA-1"/>
    </source>
</evidence>
<reference evidence="4" key="2">
    <citation type="submission" date="2019-09" db="UniProtKB">
        <authorList>
            <consortium name="WormBaseParasite"/>
        </authorList>
    </citation>
    <scope>IDENTIFICATION</scope>
</reference>
<keyword evidence="3" id="KW-1185">Reference proteome</keyword>
<feature type="region of interest" description="Disordered" evidence="1">
    <location>
        <begin position="74"/>
        <end position="104"/>
    </location>
</feature>
<dbReference type="EMBL" id="UZAH01004469">
    <property type="protein sequence ID" value="VDO27161.1"/>
    <property type="molecule type" value="Genomic_DNA"/>
</dbReference>
<sequence length="104" mass="11624">MESHGWAETRTPFLIAQSASRVQIRFQGQRKCTYSFKDVSAEGTFYVANTHRNLLGAERISKMGLYSIIDTLPTTDPGQPDPTITMSSVAPSSNVADELRRRYP</sequence>
<protein>
    <submittedName>
        <fullName evidence="2 4">Uncharacterized protein</fullName>
    </submittedName>
</protein>
<dbReference type="AlphaFoldDB" id="A0A183F920"/>
<evidence type="ECO:0000256" key="1">
    <source>
        <dbReference type="SAM" id="MobiDB-lite"/>
    </source>
</evidence>
<proteinExistence type="predicted"/>
<reference evidence="2 3" key="1">
    <citation type="submission" date="2018-11" db="EMBL/GenBank/DDBJ databases">
        <authorList>
            <consortium name="Pathogen Informatics"/>
        </authorList>
    </citation>
    <scope>NUCLEOTIDE SEQUENCE [LARGE SCALE GENOMIC DNA]</scope>
</reference>
<name>A0A183F920_HELPZ</name>
<dbReference type="OrthoDB" id="5875875at2759"/>
<accession>A0A183F920</accession>
<gene>
    <name evidence="2" type="ORF">HPBE_LOCUS2663</name>
</gene>
<evidence type="ECO:0000313" key="3">
    <source>
        <dbReference type="Proteomes" id="UP000050761"/>
    </source>
</evidence>
<accession>A0A3P7TZ85</accession>
<evidence type="ECO:0000313" key="2">
    <source>
        <dbReference type="EMBL" id="VDO27161.1"/>
    </source>
</evidence>
<organism evidence="3 4">
    <name type="scientific">Heligmosomoides polygyrus</name>
    <name type="common">Parasitic roundworm</name>
    <dbReference type="NCBI Taxonomy" id="6339"/>
    <lineage>
        <taxon>Eukaryota</taxon>
        <taxon>Metazoa</taxon>
        <taxon>Ecdysozoa</taxon>
        <taxon>Nematoda</taxon>
        <taxon>Chromadorea</taxon>
        <taxon>Rhabditida</taxon>
        <taxon>Rhabditina</taxon>
        <taxon>Rhabditomorpha</taxon>
        <taxon>Strongyloidea</taxon>
        <taxon>Heligmosomidae</taxon>
        <taxon>Heligmosomoides</taxon>
    </lineage>
</organism>
<dbReference type="WBParaSite" id="HPBE_0000266201-mRNA-1">
    <property type="protein sequence ID" value="HPBE_0000266201-mRNA-1"/>
    <property type="gene ID" value="HPBE_0000266201"/>
</dbReference>
<feature type="compositionally biased region" description="Polar residues" evidence="1">
    <location>
        <begin position="74"/>
        <end position="95"/>
    </location>
</feature>